<reference evidence="7 8" key="1">
    <citation type="journal article" date="2021" name="Nat. Plants">
        <title>The Taxus genome provides insights into paclitaxel biosynthesis.</title>
        <authorList>
            <person name="Xiong X."/>
            <person name="Gou J."/>
            <person name="Liao Q."/>
            <person name="Li Y."/>
            <person name="Zhou Q."/>
            <person name="Bi G."/>
            <person name="Li C."/>
            <person name="Du R."/>
            <person name="Wang X."/>
            <person name="Sun T."/>
            <person name="Guo L."/>
            <person name="Liang H."/>
            <person name="Lu P."/>
            <person name="Wu Y."/>
            <person name="Zhang Z."/>
            <person name="Ro D.K."/>
            <person name="Shang Y."/>
            <person name="Huang S."/>
            <person name="Yan J."/>
        </authorList>
    </citation>
    <scope>NUCLEOTIDE SEQUENCE [LARGE SCALE GENOMIC DNA]</scope>
    <source>
        <strain evidence="7">Ta-2019</strain>
    </source>
</reference>
<dbReference type="FunFam" id="3.40.50.1100:FF:000005">
    <property type="entry name" value="Threonine dehydratase catabolic"/>
    <property type="match status" value="1"/>
</dbReference>
<protein>
    <recommendedName>
        <fullName evidence="6">Tryptophan synthase beta chain-like PALP domain-containing protein</fullName>
    </recommendedName>
</protein>
<evidence type="ECO:0000313" key="8">
    <source>
        <dbReference type="Proteomes" id="UP000824469"/>
    </source>
</evidence>
<evidence type="ECO:0000256" key="4">
    <source>
        <dbReference type="ARBA" id="ARBA00023239"/>
    </source>
</evidence>
<keyword evidence="8" id="KW-1185">Reference proteome</keyword>
<accession>A0AA38CFJ8</accession>
<organism evidence="7 8">
    <name type="scientific">Taxus chinensis</name>
    <name type="common">Chinese yew</name>
    <name type="synonym">Taxus wallichiana var. chinensis</name>
    <dbReference type="NCBI Taxonomy" id="29808"/>
    <lineage>
        <taxon>Eukaryota</taxon>
        <taxon>Viridiplantae</taxon>
        <taxon>Streptophyta</taxon>
        <taxon>Embryophyta</taxon>
        <taxon>Tracheophyta</taxon>
        <taxon>Spermatophyta</taxon>
        <taxon>Pinopsida</taxon>
        <taxon>Pinidae</taxon>
        <taxon>Conifers II</taxon>
        <taxon>Cupressales</taxon>
        <taxon>Taxaceae</taxon>
        <taxon>Taxus</taxon>
    </lineage>
</organism>
<name>A0AA38CFJ8_TAXCH</name>
<feature type="compositionally biased region" description="Basic and acidic residues" evidence="5">
    <location>
        <begin position="35"/>
        <end position="44"/>
    </location>
</feature>
<dbReference type="PANTHER" id="PTHR48078">
    <property type="entry name" value="THREONINE DEHYDRATASE, MITOCHONDRIAL-RELATED"/>
    <property type="match status" value="1"/>
</dbReference>
<dbReference type="GO" id="GO:0030170">
    <property type="term" value="F:pyridoxal phosphate binding"/>
    <property type="evidence" value="ECO:0007669"/>
    <property type="project" value="InterPro"/>
</dbReference>
<comment type="similarity">
    <text evidence="2">Belongs to the serine/threonine dehydratase family.</text>
</comment>
<comment type="cofactor">
    <cofactor evidence="1">
        <name>pyridoxal 5'-phosphate</name>
        <dbReference type="ChEBI" id="CHEBI:597326"/>
    </cofactor>
</comment>
<dbReference type="GO" id="GO:0006565">
    <property type="term" value="P:L-serine catabolic process"/>
    <property type="evidence" value="ECO:0007669"/>
    <property type="project" value="TreeGrafter"/>
</dbReference>
<evidence type="ECO:0000256" key="2">
    <source>
        <dbReference type="ARBA" id="ARBA00010869"/>
    </source>
</evidence>
<dbReference type="GO" id="GO:0006567">
    <property type="term" value="P:L-threonine catabolic process"/>
    <property type="evidence" value="ECO:0007669"/>
    <property type="project" value="TreeGrafter"/>
</dbReference>
<dbReference type="SUPFAM" id="SSF53686">
    <property type="entry name" value="Tryptophan synthase beta subunit-like PLP-dependent enzymes"/>
    <property type="match status" value="1"/>
</dbReference>
<dbReference type="GO" id="GO:0004794">
    <property type="term" value="F:threonine deaminase activity"/>
    <property type="evidence" value="ECO:0007669"/>
    <property type="project" value="TreeGrafter"/>
</dbReference>
<proteinExistence type="inferred from homology"/>
<keyword evidence="3" id="KW-0663">Pyridoxal phosphate</keyword>
<evidence type="ECO:0000259" key="6">
    <source>
        <dbReference type="Pfam" id="PF00291"/>
    </source>
</evidence>
<comment type="caution">
    <text evidence="7">The sequence shown here is derived from an EMBL/GenBank/DDBJ whole genome shotgun (WGS) entry which is preliminary data.</text>
</comment>
<dbReference type="GO" id="GO:0009097">
    <property type="term" value="P:isoleucine biosynthetic process"/>
    <property type="evidence" value="ECO:0007669"/>
    <property type="project" value="TreeGrafter"/>
</dbReference>
<dbReference type="InterPro" id="IPR036052">
    <property type="entry name" value="TrpB-like_PALP_sf"/>
</dbReference>
<dbReference type="InterPro" id="IPR000634">
    <property type="entry name" value="Ser/Thr_deHydtase_PyrdxlP-BS"/>
</dbReference>
<keyword evidence="4" id="KW-0456">Lyase</keyword>
<feature type="region of interest" description="Disordered" evidence="5">
    <location>
        <begin position="35"/>
        <end position="67"/>
    </location>
</feature>
<dbReference type="Pfam" id="PF00291">
    <property type="entry name" value="PALP"/>
    <property type="match status" value="1"/>
</dbReference>
<dbReference type="Proteomes" id="UP000824469">
    <property type="component" value="Unassembled WGS sequence"/>
</dbReference>
<dbReference type="PANTHER" id="PTHR48078:SF11">
    <property type="entry name" value="THREONINE DEHYDRATASE, MITOCHONDRIAL"/>
    <property type="match status" value="1"/>
</dbReference>
<dbReference type="EMBL" id="JAHRHJ020000009">
    <property type="protein sequence ID" value="KAH9300321.1"/>
    <property type="molecule type" value="Genomic_DNA"/>
</dbReference>
<dbReference type="InterPro" id="IPR050147">
    <property type="entry name" value="Ser/Thr_Dehydratase"/>
</dbReference>
<dbReference type="PROSITE" id="PS00165">
    <property type="entry name" value="DEHYDRATASE_SER_THR"/>
    <property type="match status" value="1"/>
</dbReference>
<dbReference type="GO" id="GO:0003941">
    <property type="term" value="F:L-serine ammonia-lyase activity"/>
    <property type="evidence" value="ECO:0007669"/>
    <property type="project" value="UniProtKB-ARBA"/>
</dbReference>
<evidence type="ECO:0000313" key="7">
    <source>
        <dbReference type="EMBL" id="KAH9300321.1"/>
    </source>
</evidence>
<feature type="domain" description="Tryptophan synthase beta chain-like PALP" evidence="6">
    <location>
        <begin position="252"/>
        <end position="428"/>
    </location>
</feature>
<dbReference type="InterPro" id="IPR001926">
    <property type="entry name" value="TrpB-like_PALP"/>
</dbReference>
<sequence>MCSHLHGSSKDTWWLLSCHQQSREGRVERRKNLGHFAQREEKPNNAHAPAGPPRTCGGPQLAAGRRERERWVTKNIGEFHRRGEIRGKVGRAGVGSMETLSSLLSSSSSAVPCHFHGFNIHKTEHTRTAIGRNEVFTTIKASATRGNRANLYKTITHSNPSVSFKRSAVADGVGINLDEKTSVGVNSTTPNSSLPLSKVSSESLRYEAGLLGGISDKTRDPHKDTNRNGAPTDMSYLTNILSSKVYEVAVESPLQYASKISQRTGVRILLKREDLQPVFSFKLRGAYNMMAKLPKEQLERGVICSSAGNHAQGVALAAQRLNCDAVIAMPVTTPEIKWKSVERLGATVVLIGDSYDEAQTYAKRRSEEEGRIFIPPFDHPDVIIGQGTIGMEIVHQNPGPIHAVFVPVGGGGLIAGIATYMKQVRPEVSLDSVLYF</sequence>
<evidence type="ECO:0000256" key="3">
    <source>
        <dbReference type="ARBA" id="ARBA00022898"/>
    </source>
</evidence>
<dbReference type="AlphaFoldDB" id="A0AA38CFJ8"/>
<evidence type="ECO:0000256" key="1">
    <source>
        <dbReference type="ARBA" id="ARBA00001933"/>
    </source>
</evidence>
<dbReference type="Gene3D" id="3.40.50.1100">
    <property type="match status" value="2"/>
</dbReference>
<evidence type="ECO:0000256" key="5">
    <source>
        <dbReference type="SAM" id="MobiDB-lite"/>
    </source>
</evidence>
<gene>
    <name evidence="7" type="ORF">KI387_011904</name>
</gene>